<evidence type="ECO:0000256" key="8">
    <source>
        <dbReference type="ARBA" id="ARBA00023136"/>
    </source>
</evidence>
<dbReference type="HAMAP" id="MF_01398">
    <property type="entry name" value="ATP_synth_b_bprime"/>
    <property type="match status" value="1"/>
</dbReference>
<dbReference type="PANTHER" id="PTHR34264">
    <property type="entry name" value="ATP SYNTHASE SUBUNIT B, CHLOROPLASTIC"/>
    <property type="match status" value="1"/>
</dbReference>
<evidence type="ECO:0000256" key="11">
    <source>
        <dbReference type="HAMAP-Rule" id="MF_01398"/>
    </source>
</evidence>
<geneLocation type="chloroplast" evidence="14"/>
<evidence type="ECO:0000256" key="1">
    <source>
        <dbReference type="ARBA" id="ARBA00004167"/>
    </source>
</evidence>
<dbReference type="GO" id="GO:0009535">
    <property type="term" value="C:chloroplast thylakoid membrane"/>
    <property type="evidence" value="ECO:0007669"/>
    <property type="project" value="UniProtKB-SubCell"/>
</dbReference>
<comment type="similarity">
    <text evidence="11 12">Belongs to the ATPase B chain family.</text>
</comment>
<keyword evidence="3 11" id="KW-0138">CF(0)</keyword>
<accession>A0A5B9RKA3</accession>
<dbReference type="RefSeq" id="YP_009692066.1">
    <property type="nucleotide sequence ID" value="NC_044704.1"/>
</dbReference>
<dbReference type="EMBL" id="MN056173">
    <property type="protein sequence ID" value="QEG77699.1"/>
    <property type="molecule type" value="Genomic_DNA"/>
</dbReference>
<keyword evidence="13" id="KW-0175">Coiled coil</keyword>
<evidence type="ECO:0000256" key="4">
    <source>
        <dbReference type="ARBA" id="ARBA00022692"/>
    </source>
</evidence>
<keyword evidence="9 11" id="KW-0066">ATP synthesis</keyword>
<comment type="subunit">
    <text evidence="11">F-type ATPases have 2 components, F(1) - the catalytic core - and F(0) - the membrane proton channel. F(1) has five subunits: alpha(3), beta(3), gamma(1), delta(1), epsilon(1). F(0) has four main subunits: a(1), b(1), b'(1) and c(10-14). The alpha and beta chains form an alternating ring which encloses part of the gamma chain. F(1) is attached to F(0) by a central stalk formed by the gamma and epsilon chains, while a peripheral stalk is formed by the delta, b and b' chains.</text>
</comment>
<dbReference type="AlphaFoldDB" id="A0A5B9RKA3"/>
<evidence type="ECO:0000313" key="14">
    <source>
        <dbReference type="EMBL" id="QEG77699.1"/>
    </source>
</evidence>
<evidence type="ECO:0000256" key="7">
    <source>
        <dbReference type="ARBA" id="ARBA00023065"/>
    </source>
</evidence>
<keyword evidence="6 11" id="KW-1133">Transmembrane helix</keyword>
<keyword evidence="14" id="KW-0934">Plastid</keyword>
<keyword evidence="4 11" id="KW-0812">Transmembrane</keyword>
<evidence type="ECO:0000256" key="13">
    <source>
        <dbReference type="SAM" id="Coils"/>
    </source>
</evidence>
<dbReference type="PANTHER" id="PTHR34264:SF3">
    <property type="entry name" value="ATP SYNTHASE SUBUNIT B, CHLOROPLASTIC"/>
    <property type="match status" value="1"/>
</dbReference>
<evidence type="ECO:0000256" key="2">
    <source>
        <dbReference type="ARBA" id="ARBA00022448"/>
    </source>
</evidence>
<reference evidence="14" key="1">
    <citation type="journal article" date="2019" name="J. Phycol.">
        <title>A new marine prasinophyte genus alternates between a flagellate and a dominant benthic stage with microrhizoids for adhesion.</title>
        <authorList>
            <person name="Wetherbee R."/>
            <person name="Marcelino V.R."/>
            <person name="Costa J.F."/>
            <person name="Grant B."/>
            <person name="Crawford S."/>
            <person name="Waller R.F."/>
            <person name="Andersen R.A."/>
            <person name="Berry D."/>
            <person name="McFadden G.I."/>
            <person name="Verbruggen H."/>
        </authorList>
    </citation>
    <scope>NUCLEOTIDE SEQUENCE</scope>
</reference>
<comment type="function">
    <text evidence="10 11">F(1)F(0) ATP synthase produces ATP from ADP in the presence of a proton or sodium gradient. F-type ATPases consist of two structural domains, F(1) containing the extramembraneous catalytic core and F(0) containing the membrane proton channel, linked together by a central stalk and a peripheral stalk. During catalysis, ATP synthesis in the catalytic domain of F(1) is coupled via a rotary mechanism of the central stalk subunits to proton translocation.</text>
</comment>
<keyword evidence="14" id="KW-0150">Chloroplast</keyword>
<evidence type="ECO:0000256" key="3">
    <source>
        <dbReference type="ARBA" id="ARBA00022547"/>
    </source>
</evidence>
<comment type="miscellaneous">
    <text evidence="11">In plastids the F-type ATPase is also known as CF(1)CF(0).</text>
</comment>
<dbReference type="Pfam" id="PF00430">
    <property type="entry name" value="ATP-synt_B"/>
    <property type="match status" value="1"/>
</dbReference>
<organism evidence="14">
    <name type="scientific">Microrhizoidea pickettheapsiorum</name>
    <dbReference type="NCBI Taxonomy" id="2604950"/>
    <lineage>
        <taxon>Eukaryota</taxon>
        <taxon>Viridiplantae</taxon>
        <taxon>Chlorophyta</taxon>
        <taxon>Mamiellophyceae</taxon>
        <taxon>Dolichomastigales</taxon>
        <taxon>Dolichomastigales incertae sedis</taxon>
        <taxon>Microrhizoidea</taxon>
    </lineage>
</organism>
<keyword evidence="11" id="KW-0793">Thylakoid</keyword>
<evidence type="ECO:0000256" key="10">
    <source>
        <dbReference type="ARBA" id="ARBA00025198"/>
    </source>
</evidence>
<keyword evidence="8 11" id="KW-0472">Membrane</keyword>
<dbReference type="GeneID" id="41796875"/>
<proteinExistence type="inferred from homology"/>
<gene>
    <name evidence="11 14" type="primary">atpF</name>
</gene>
<name>A0A5B9RKA3_9CHLO</name>
<dbReference type="GO" id="GO:0046933">
    <property type="term" value="F:proton-transporting ATP synthase activity, rotational mechanism"/>
    <property type="evidence" value="ECO:0007669"/>
    <property type="project" value="UniProtKB-UniRule"/>
</dbReference>
<protein>
    <recommendedName>
        <fullName evidence="11">ATP synthase subunit b, chloroplastic</fullName>
    </recommendedName>
    <alternativeName>
        <fullName evidence="11">ATP synthase F(0) sector subunit b</fullName>
    </alternativeName>
    <alternativeName>
        <fullName evidence="11">ATPase subunit I</fullName>
    </alternativeName>
</protein>
<sequence length="161" mass="18087">MEGFGINTNILETNVINLAVVISVLFFLGKDVLSSLLEERKKKIVQSLNDVEIRFQEAQAKCEDAKANLNISKQKATEIESQSRQAADQSRLAAIQRAESEILRIEGSKTSTLSIEKKKLLSEMRVLLTNGAIEKAFQKLKKDRSTANVQKTYIDTLLKEF</sequence>
<keyword evidence="2 11" id="KW-0813">Transport</keyword>
<evidence type="ECO:0000256" key="6">
    <source>
        <dbReference type="ARBA" id="ARBA00022989"/>
    </source>
</evidence>
<keyword evidence="5 11" id="KW-0375">Hydrogen ion transport</keyword>
<dbReference type="InterPro" id="IPR002146">
    <property type="entry name" value="ATP_synth_b/b'su_bac/chlpt"/>
</dbReference>
<evidence type="ECO:0000256" key="12">
    <source>
        <dbReference type="RuleBase" id="RU003848"/>
    </source>
</evidence>
<keyword evidence="7 11" id="KW-0406">Ion transport</keyword>
<evidence type="ECO:0000256" key="9">
    <source>
        <dbReference type="ARBA" id="ARBA00023310"/>
    </source>
</evidence>
<evidence type="ECO:0000256" key="5">
    <source>
        <dbReference type="ARBA" id="ARBA00022781"/>
    </source>
</evidence>
<comment type="subcellular location">
    <subcellularLocation>
        <location evidence="1">Membrane</location>
        <topology evidence="1">Single-pass membrane protein</topology>
    </subcellularLocation>
    <subcellularLocation>
        <location evidence="11">Plastid</location>
        <location evidence="11">Chloroplast thylakoid membrane</location>
        <topology evidence="11">Single-pass membrane protein</topology>
    </subcellularLocation>
</comment>
<comment type="function">
    <text evidence="11">Component of the F(0) channel, it forms part of the peripheral stalk, linking F(1) to F(0).</text>
</comment>
<dbReference type="GO" id="GO:0045259">
    <property type="term" value="C:proton-transporting ATP synthase complex"/>
    <property type="evidence" value="ECO:0007669"/>
    <property type="project" value="UniProtKB-KW"/>
</dbReference>
<feature type="transmembrane region" description="Helical" evidence="11">
    <location>
        <begin position="15"/>
        <end position="33"/>
    </location>
</feature>
<dbReference type="CDD" id="cd06503">
    <property type="entry name" value="ATP-synt_Fo_b"/>
    <property type="match status" value="1"/>
</dbReference>
<feature type="coiled-coil region" evidence="13">
    <location>
        <begin position="48"/>
        <end position="82"/>
    </location>
</feature>